<dbReference type="AlphaFoldDB" id="F2GCC4"/>
<evidence type="ECO:0000313" key="2">
    <source>
        <dbReference type="Proteomes" id="UP000001870"/>
    </source>
</evidence>
<proteinExistence type="predicted"/>
<sequence>MRIQNYPDAKIIYLTYVPFAIAPVFRKILNKTWLYRFDTESVFSARY</sequence>
<dbReference type="KEGG" id="amc:MADE_1014730"/>
<accession>F2GCC4</accession>
<organism evidence="1 2">
    <name type="scientific">Alteromonas mediterranea (strain DSM 17117 / CIP 110805 / LMG 28347 / Deep ecotype)</name>
    <dbReference type="NCBI Taxonomy" id="1774373"/>
    <lineage>
        <taxon>Bacteria</taxon>
        <taxon>Pseudomonadati</taxon>
        <taxon>Pseudomonadota</taxon>
        <taxon>Gammaproteobacteria</taxon>
        <taxon>Alteromonadales</taxon>
        <taxon>Alteromonadaceae</taxon>
        <taxon>Alteromonas/Salinimonas group</taxon>
        <taxon>Alteromonas</taxon>
    </lineage>
</organism>
<reference evidence="1 2" key="1">
    <citation type="journal article" date="2008" name="ISME J.">
        <title>Comparative genomics of two ecotypes of the marine planktonic copiotroph Alteromonas macleodii suggests alternative lifestyles associated with different kinds of particulate organic matter.</title>
        <authorList>
            <person name="Ivars-Martinez E."/>
            <person name="Martin-Cuadrado A.B."/>
            <person name="D'Auria G."/>
            <person name="Mira A."/>
            <person name="Ferriera S."/>
            <person name="Johnson J."/>
            <person name="Friedman R."/>
            <person name="Rodriguez-Valera F."/>
        </authorList>
    </citation>
    <scope>NUCLEOTIDE SEQUENCE [LARGE SCALE GENOMIC DNA]</scope>
    <source>
        <strain evidence="2">DSM 17117 / CIP 110805 / LMG 28347 / Deep ecotype</strain>
    </source>
</reference>
<dbReference type="EMBL" id="CP001103">
    <property type="protein sequence ID" value="AEA99080.1"/>
    <property type="molecule type" value="Genomic_DNA"/>
</dbReference>
<keyword evidence="2" id="KW-1185">Reference proteome</keyword>
<protein>
    <submittedName>
        <fullName evidence="1">Uncharacterized protein</fullName>
    </submittedName>
</protein>
<gene>
    <name evidence="1" type="ordered locus">MADE_1014730</name>
</gene>
<name>F2GCC4_ALTMD</name>
<dbReference type="Proteomes" id="UP000001870">
    <property type="component" value="Chromosome"/>
</dbReference>
<evidence type="ECO:0000313" key="1">
    <source>
        <dbReference type="EMBL" id="AEA99080.1"/>
    </source>
</evidence>
<dbReference type="HOGENOM" id="CLU_3163878_0_0_6"/>
<reference evidence="1 2" key="2">
    <citation type="journal article" date="2015" name="Antonie Van Leeuwenhoek">
        <title>Ecophysiological diversity of a novel member of the genus Alteromonas, and description of Alteromonas mediterranea sp. nov.</title>
        <authorList>
            <person name="Ivanova E.P."/>
            <person name="Lopez-Perez M."/>
            <person name="Zabalos M."/>
            <person name="Nguyen S.H."/>
            <person name="Webb H.K."/>
            <person name="Ryan J."/>
            <person name="Lagutin K."/>
            <person name="Vyssotski M."/>
            <person name="Crawford R.J."/>
            <person name="Rodriguez-Valera F."/>
        </authorList>
    </citation>
    <scope>NUCLEOTIDE SEQUENCE [LARGE SCALE GENOMIC DNA]</scope>
    <source>
        <strain evidence="2">DSM 17117 / CIP 110805 / LMG 28347 / Deep ecotype</strain>
    </source>
</reference>